<evidence type="ECO:0000313" key="1">
    <source>
        <dbReference type="EMBL" id="SUN60108.1"/>
    </source>
</evidence>
<dbReference type="EMBL" id="UHFM01000006">
    <property type="protein sequence ID" value="SUN60108.1"/>
    <property type="molecule type" value="Genomic_DNA"/>
</dbReference>
<protein>
    <submittedName>
        <fullName evidence="1">Uncharacterized protein</fullName>
    </submittedName>
</protein>
<sequence length="143" mass="17141">MANNVKGIYRFTNLKTGEVFEGTQDEYAEHLKIKESTLRHRIHKRYVSREKIGEIKIKQKKRIQRYTNFKTGQVFEGSRQEACEFFGIKDWKLAIMLREHSIISEPIVDNEIQEDISELPKPKSKEEKIRRELFRRECRLKSL</sequence>
<proteinExistence type="predicted"/>
<dbReference type="Proteomes" id="UP000254510">
    <property type="component" value="Unassembled WGS sequence"/>
</dbReference>
<organism evidence="1 2">
    <name type="scientific">Streptococcus gallolyticus</name>
    <dbReference type="NCBI Taxonomy" id="315405"/>
    <lineage>
        <taxon>Bacteria</taxon>
        <taxon>Bacillati</taxon>
        <taxon>Bacillota</taxon>
        <taxon>Bacilli</taxon>
        <taxon>Lactobacillales</taxon>
        <taxon>Streptococcaceae</taxon>
        <taxon>Streptococcus</taxon>
    </lineage>
</organism>
<gene>
    <name evidence="1" type="ORF">NCTC13767_01748</name>
</gene>
<reference evidence="1 2" key="1">
    <citation type="submission" date="2018-06" db="EMBL/GenBank/DDBJ databases">
        <authorList>
            <consortium name="Pathogen Informatics"/>
            <person name="Doyle S."/>
        </authorList>
    </citation>
    <scope>NUCLEOTIDE SEQUENCE [LARGE SCALE GENOMIC DNA]</scope>
    <source>
        <strain evidence="1 2">NCTC13767</strain>
    </source>
</reference>
<name>A0A380K765_9STRE</name>
<dbReference type="AlphaFoldDB" id="A0A380K765"/>
<accession>A0A380K765</accession>
<evidence type="ECO:0000313" key="2">
    <source>
        <dbReference type="Proteomes" id="UP000254510"/>
    </source>
</evidence>